<feature type="signal peptide" evidence="1">
    <location>
        <begin position="1"/>
        <end position="22"/>
    </location>
</feature>
<dbReference type="OrthoDB" id="9776599at2"/>
<dbReference type="RefSeq" id="WP_110199355.1">
    <property type="nucleotide sequence ID" value="NZ_QICH01000001.1"/>
</dbReference>
<dbReference type="InterPro" id="IPR024079">
    <property type="entry name" value="MetalloPept_cat_dom_sf"/>
</dbReference>
<keyword evidence="5" id="KW-1185">Reference proteome</keyword>
<proteinExistence type="predicted"/>
<dbReference type="PANTHER" id="PTHR38478">
    <property type="entry name" value="PEPTIDASE M1A AND M12B"/>
    <property type="match status" value="1"/>
</dbReference>
<evidence type="ECO:0000313" key="4">
    <source>
        <dbReference type="EMBL" id="PXF63880.1"/>
    </source>
</evidence>
<dbReference type="EMBL" id="QICH01000001">
    <property type="protein sequence ID" value="PXF63880.1"/>
    <property type="molecule type" value="Genomic_DNA"/>
</dbReference>
<dbReference type="Pfam" id="PF16313">
    <property type="entry name" value="DUF4953"/>
    <property type="match status" value="1"/>
</dbReference>
<dbReference type="SUPFAM" id="SSF55486">
    <property type="entry name" value="Metalloproteases ('zincins'), catalytic domain"/>
    <property type="match status" value="1"/>
</dbReference>
<feature type="domain" description="DUF5117" evidence="3">
    <location>
        <begin position="81"/>
        <end position="271"/>
    </location>
</feature>
<reference evidence="4 5" key="1">
    <citation type="submission" date="2018-05" db="EMBL/GenBank/DDBJ databases">
        <title>Kangiella spongicola genome sequence.</title>
        <authorList>
            <person name="Maclea K.S."/>
            <person name="Goen A.E."/>
            <person name="Kelley C."/>
            <person name="Underriner A."/>
            <person name="Silverwood T."/>
            <person name="Trachtenberg A.M."/>
        </authorList>
    </citation>
    <scope>NUCLEOTIDE SEQUENCE [LARGE SCALE GENOMIC DNA]</scope>
    <source>
        <strain evidence="4 5">ATCC BAA-2076</strain>
    </source>
</reference>
<dbReference type="PANTHER" id="PTHR38478:SF1">
    <property type="entry name" value="ZINC DEPENDENT METALLOPROTEASE DOMAIN LIPOPROTEIN"/>
    <property type="match status" value="1"/>
</dbReference>
<dbReference type="GO" id="GO:0008237">
    <property type="term" value="F:metallopeptidase activity"/>
    <property type="evidence" value="ECO:0007669"/>
    <property type="project" value="InterPro"/>
</dbReference>
<gene>
    <name evidence="4" type="ORF">DL796_01690</name>
</gene>
<feature type="chain" id="PRO_5016425763" evidence="1">
    <location>
        <begin position="23"/>
        <end position="795"/>
    </location>
</feature>
<feature type="domain" description="EcxA zinc-binding" evidence="2">
    <location>
        <begin position="393"/>
        <end position="702"/>
    </location>
</feature>
<dbReference type="CDD" id="cd04276">
    <property type="entry name" value="ZnMc_MMP_like_2"/>
    <property type="match status" value="1"/>
</dbReference>
<dbReference type="Proteomes" id="UP000247689">
    <property type="component" value="Unassembled WGS sequence"/>
</dbReference>
<dbReference type="Gene3D" id="3.40.390.10">
    <property type="entry name" value="Collagenase (Catalytic Domain)"/>
    <property type="match status" value="1"/>
</dbReference>
<dbReference type="InterPro" id="IPR033413">
    <property type="entry name" value="DUF5117"/>
</dbReference>
<evidence type="ECO:0000313" key="5">
    <source>
        <dbReference type="Proteomes" id="UP000247689"/>
    </source>
</evidence>
<accession>A0A318D3S9</accession>
<dbReference type="InterPro" id="IPR032534">
    <property type="entry name" value="EcxA_zinc-bd"/>
</dbReference>
<evidence type="ECO:0000259" key="2">
    <source>
        <dbReference type="Pfam" id="PF16313"/>
    </source>
</evidence>
<dbReference type="Pfam" id="PF17148">
    <property type="entry name" value="DUF5117"/>
    <property type="match status" value="1"/>
</dbReference>
<dbReference type="AlphaFoldDB" id="A0A318D3S9"/>
<name>A0A318D3S9_9GAMM</name>
<sequence>MRRFIQSIVIALVCIASVSVNAASWSEIRNQSKRVNGFIPYQVSNSQGKIWLEVDEFEKPFIMYTGLPYGIGSNDIGLDRGQLGESRLVQFEKYGDKIFLKQLNTRYRADTDNQAERSSVEQAFASSVLYGFKVEARSGKRHLIDMTGFLTKDLHGISQRLQATKQGSYSVDASRSALVTASSKNFPKNTVFQSILTFKGSNPGQFVRQVVPSPSEITVQQQVQFVALPDDGYKPRKFHPKSGYFDLTYADYASPITENINKKLIYRHRLTRDEEGNIEPIVYYLDPGAPEPIKTALLEGAKWWGQAFDAVGLEGAYEVKVLPEDADPLDVRYNVIQWVHRATRGWSYGLALADPRTGEIIKGHVTLGSLRVRQDLLIANALTGAATNDEKQQKALDMALARIRQLSAHEVGHTLGIAHNFAASVNNRASVMDYPHPYVTLNNGKISLENAYAEGIGRWDIEAVRYGYAEFEAEEEDKALRDIVRDTSAKGLQFISDADARPQGGSHPAAHLWDNGADAAQELSRVLQVRQQALQNFGHANLKDGQPYSELAETLVPLYLFHRYQVEGAVKLIGGVNFEYSVKGDSYRPVSAVSKEQQKAALEMLLSTLQVEQLKLPEHILKLIPPKAYGYYKNRESFPSQVGSSLDPVAMADVAAQHTLKLLLNPDRMARLLQQKAQDPEQVGLENMLNELLVATLRSTEKKGLEALIQQRVDYLTVKHILIAASNPQASPEVRAHMHSEIGKLEGWLVTQAKRNPLRYLWLKSLVDKYQAGEFKVDYVKPLQIPPGSPIGMSL</sequence>
<comment type="caution">
    <text evidence="4">The sequence shown here is derived from an EMBL/GenBank/DDBJ whole genome shotgun (WGS) entry which is preliminary data.</text>
</comment>
<organism evidence="4 5">
    <name type="scientific">Kangiella spongicola</name>
    <dbReference type="NCBI Taxonomy" id="796379"/>
    <lineage>
        <taxon>Bacteria</taxon>
        <taxon>Pseudomonadati</taxon>
        <taxon>Pseudomonadota</taxon>
        <taxon>Gammaproteobacteria</taxon>
        <taxon>Kangiellales</taxon>
        <taxon>Kangiellaceae</taxon>
        <taxon>Kangiella</taxon>
    </lineage>
</organism>
<keyword evidence="1" id="KW-0732">Signal</keyword>
<dbReference type="InterPro" id="IPR034032">
    <property type="entry name" value="Zn_MMP-like_bac"/>
</dbReference>
<protein>
    <submittedName>
        <fullName evidence="4">Peptidase</fullName>
    </submittedName>
</protein>
<evidence type="ECO:0000259" key="3">
    <source>
        <dbReference type="Pfam" id="PF17148"/>
    </source>
</evidence>
<evidence type="ECO:0000256" key="1">
    <source>
        <dbReference type="SAM" id="SignalP"/>
    </source>
</evidence>